<gene>
    <name evidence="2" type="ORF">MTP16_04685</name>
</gene>
<dbReference type="EMBL" id="CP094534">
    <property type="protein sequence ID" value="UOE34953.1"/>
    <property type="molecule type" value="Genomic_DNA"/>
</dbReference>
<proteinExistence type="predicted"/>
<dbReference type="Pfam" id="PF18962">
    <property type="entry name" value="Por_Secre_tail"/>
    <property type="match status" value="1"/>
</dbReference>
<evidence type="ECO:0000259" key="1">
    <source>
        <dbReference type="Pfam" id="PF18962"/>
    </source>
</evidence>
<dbReference type="InterPro" id="IPR013783">
    <property type="entry name" value="Ig-like_fold"/>
</dbReference>
<dbReference type="Proteomes" id="UP000831390">
    <property type="component" value="Chromosome"/>
</dbReference>
<dbReference type="NCBIfam" id="TIGR04183">
    <property type="entry name" value="Por_Secre_tail"/>
    <property type="match status" value="1"/>
</dbReference>
<dbReference type="Gene3D" id="2.60.40.10">
    <property type="entry name" value="Immunoglobulins"/>
    <property type="match status" value="1"/>
</dbReference>
<evidence type="ECO:0000313" key="3">
    <source>
        <dbReference type="Proteomes" id="UP000831390"/>
    </source>
</evidence>
<sequence length="818" mass="86297">MPTTTGGSVYSETNALRDLISSVTSAGDYGVEVTFKANFGRSTVSDPAGTPYTAYFTVTGIPTPPPTVTANTITFDPNGVPPATSQNPNPTNSFETYNINPPTPNPFQGANLSASATGGAYDVNSGQLLLSGTSVTVTQAGPVNIASVVLYYRTRPLNGAAVSAFQPITLTETGSSTSTTKTFVLDPSQAGTGLSQPNLIATPAVTQAGTYVLEVYYQANGFNSATGNTVTITDPPTANTYYTANFTVSGTLAANTIWTGGFNDNWFDVRNWSNGVPNAGINALVRDLGVGNSVPYPNVNSDSRKTTAAGAVLYDNTNSGPARARNLVLGGTSQASRSICRLEQGQLQVYGDFSNIQDSFIQREGTIMEFAGTNQTISNGSFIRVDISGGGNKTLSGIMNISQSLNFLTGVSTGDQPAATNPYTAPNANAGVLSTNISNPGANVVILSDRGLVNSNNGAQLTGETDASFLYGFVRTSRVGVLVGETRTYGNMGMTLTFGDAANTNNPGIVEVTRNTVEAYSPVAGRFGIRRIFGVRPSDPQTTTGGLVAQMVFRYRDAETRNLNGPNTITPGTGSIPEPNLIIFLSTNSGNTFGAIGRDGAVDVANNTVTKTGVTNFATFTLGDQNNPLPVRLTAFDAKRLGNNALVTWQTATEENSKGYEVQSSTDGKEFRTVAYVPSAAPNSTKLTNYSYEDKTTYSAKTVYYRLHQLDLDGKDAYFGPRTVNFDGKAVAATLVAYPNPYDSNDELHLAVQSDEAGQGRLRITDMTGRTVREESIELSKGVSDMPVSGVKELKSGIYMVRVTLPSGAVQNLKVVKQ</sequence>
<dbReference type="RefSeq" id="WP_243516341.1">
    <property type="nucleotide sequence ID" value="NZ_CP094534.1"/>
</dbReference>
<name>A0ABY4B745_9BACT</name>
<dbReference type="InterPro" id="IPR026444">
    <property type="entry name" value="Secre_tail"/>
</dbReference>
<protein>
    <submittedName>
        <fullName evidence="2">T9SS type A sorting domain-containing protein</fullName>
    </submittedName>
</protein>
<accession>A0ABY4B745</accession>
<reference evidence="2 3" key="1">
    <citation type="submission" date="2022-03" db="EMBL/GenBank/DDBJ databases">
        <title>Hymenobactersp. isolated from the air.</title>
        <authorList>
            <person name="Won M."/>
            <person name="Kwon S.-W."/>
        </authorList>
    </citation>
    <scope>NUCLEOTIDE SEQUENCE [LARGE SCALE GENOMIC DNA]</scope>
    <source>
        <strain evidence="2 3">KACC 22596</strain>
    </source>
</reference>
<feature type="domain" description="Secretion system C-terminal sorting" evidence="1">
    <location>
        <begin position="738"/>
        <end position="809"/>
    </location>
</feature>
<keyword evidence="3" id="KW-1185">Reference proteome</keyword>
<evidence type="ECO:0000313" key="2">
    <source>
        <dbReference type="EMBL" id="UOE34953.1"/>
    </source>
</evidence>
<organism evidence="2 3">
    <name type="scientific">Hymenobacter monticola</name>
    <dbReference type="NCBI Taxonomy" id="1705399"/>
    <lineage>
        <taxon>Bacteria</taxon>
        <taxon>Pseudomonadati</taxon>
        <taxon>Bacteroidota</taxon>
        <taxon>Cytophagia</taxon>
        <taxon>Cytophagales</taxon>
        <taxon>Hymenobacteraceae</taxon>
        <taxon>Hymenobacter</taxon>
    </lineage>
</organism>